<keyword evidence="2" id="KW-0472">Membrane</keyword>
<evidence type="ECO:0000313" key="3">
    <source>
        <dbReference type="EMBL" id="KAK1287744.1"/>
    </source>
</evidence>
<comment type="similarity">
    <text evidence="1">Belongs to the multi antimicrobial extrusion (MATE) (TC 2.A.66.1) family.</text>
</comment>
<dbReference type="AlphaFoldDB" id="A0AAV9CG52"/>
<dbReference type="Pfam" id="PF01554">
    <property type="entry name" value="MatE"/>
    <property type="match status" value="1"/>
</dbReference>
<feature type="transmembrane region" description="Helical" evidence="2">
    <location>
        <begin position="91"/>
        <end position="114"/>
    </location>
</feature>
<dbReference type="GO" id="GO:0015297">
    <property type="term" value="F:antiporter activity"/>
    <property type="evidence" value="ECO:0007669"/>
    <property type="project" value="InterPro"/>
</dbReference>
<reference evidence="3" key="2">
    <citation type="submission" date="2023-06" db="EMBL/GenBank/DDBJ databases">
        <authorList>
            <person name="Ma L."/>
            <person name="Liu K.-W."/>
            <person name="Li Z."/>
            <person name="Hsiao Y.-Y."/>
            <person name="Qi Y."/>
            <person name="Fu T."/>
            <person name="Tang G."/>
            <person name="Zhang D."/>
            <person name="Sun W.-H."/>
            <person name="Liu D.-K."/>
            <person name="Li Y."/>
            <person name="Chen G.-Z."/>
            <person name="Liu X.-D."/>
            <person name="Liao X.-Y."/>
            <person name="Jiang Y.-T."/>
            <person name="Yu X."/>
            <person name="Hao Y."/>
            <person name="Huang J."/>
            <person name="Zhao X.-W."/>
            <person name="Ke S."/>
            <person name="Chen Y.-Y."/>
            <person name="Wu W.-L."/>
            <person name="Hsu J.-L."/>
            <person name="Lin Y.-F."/>
            <person name="Huang M.-D."/>
            <person name="Li C.-Y."/>
            <person name="Huang L."/>
            <person name="Wang Z.-W."/>
            <person name="Zhao X."/>
            <person name="Zhong W.-Y."/>
            <person name="Peng D.-H."/>
            <person name="Ahmad S."/>
            <person name="Lan S."/>
            <person name="Zhang J.-S."/>
            <person name="Tsai W.-C."/>
            <person name="Van De Peer Y."/>
            <person name="Liu Z.-J."/>
        </authorList>
    </citation>
    <scope>NUCLEOTIDE SEQUENCE</scope>
    <source>
        <strain evidence="3">CP</strain>
        <tissue evidence="3">Leaves</tissue>
    </source>
</reference>
<protein>
    <submittedName>
        <fullName evidence="3">Protein TRANSPARENT TESTA 12</fullName>
    </submittedName>
</protein>
<dbReference type="GO" id="GO:0016020">
    <property type="term" value="C:membrane"/>
    <property type="evidence" value="ECO:0007669"/>
    <property type="project" value="InterPro"/>
</dbReference>
<evidence type="ECO:0000256" key="1">
    <source>
        <dbReference type="ARBA" id="ARBA00010199"/>
    </source>
</evidence>
<evidence type="ECO:0000313" key="4">
    <source>
        <dbReference type="Proteomes" id="UP001180020"/>
    </source>
</evidence>
<feature type="transmembrane region" description="Helical" evidence="2">
    <location>
        <begin position="30"/>
        <end position="49"/>
    </location>
</feature>
<accession>A0AAV9CG52</accession>
<feature type="transmembrane region" description="Helical" evidence="2">
    <location>
        <begin position="126"/>
        <end position="147"/>
    </location>
</feature>
<dbReference type="EMBL" id="JAUJYO010000019">
    <property type="protein sequence ID" value="KAK1287744.1"/>
    <property type="molecule type" value="Genomic_DNA"/>
</dbReference>
<feature type="transmembrane region" description="Helical" evidence="2">
    <location>
        <begin position="61"/>
        <end position="79"/>
    </location>
</feature>
<name>A0AAV9CG52_ACOCL</name>
<dbReference type="GO" id="GO:0042910">
    <property type="term" value="F:xenobiotic transmembrane transporter activity"/>
    <property type="evidence" value="ECO:0007669"/>
    <property type="project" value="InterPro"/>
</dbReference>
<keyword evidence="4" id="KW-1185">Reference proteome</keyword>
<evidence type="ECO:0000256" key="2">
    <source>
        <dbReference type="SAM" id="Phobius"/>
    </source>
</evidence>
<gene>
    <name evidence="3" type="primary">TT12</name>
    <name evidence="3" type="ORF">QJS10_CPB19g00913</name>
</gene>
<reference evidence="3" key="1">
    <citation type="journal article" date="2023" name="Nat. Commun.">
        <title>Diploid and tetraploid genomes of Acorus and the evolution of monocots.</title>
        <authorList>
            <person name="Ma L."/>
            <person name="Liu K.W."/>
            <person name="Li Z."/>
            <person name="Hsiao Y.Y."/>
            <person name="Qi Y."/>
            <person name="Fu T."/>
            <person name="Tang G.D."/>
            <person name="Zhang D."/>
            <person name="Sun W.H."/>
            <person name="Liu D.K."/>
            <person name="Li Y."/>
            <person name="Chen G.Z."/>
            <person name="Liu X.D."/>
            <person name="Liao X.Y."/>
            <person name="Jiang Y.T."/>
            <person name="Yu X."/>
            <person name="Hao Y."/>
            <person name="Huang J."/>
            <person name="Zhao X.W."/>
            <person name="Ke S."/>
            <person name="Chen Y.Y."/>
            <person name="Wu W.L."/>
            <person name="Hsu J.L."/>
            <person name="Lin Y.F."/>
            <person name="Huang M.D."/>
            <person name="Li C.Y."/>
            <person name="Huang L."/>
            <person name="Wang Z.W."/>
            <person name="Zhao X."/>
            <person name="Zhong W.Y."/>
            <person name="Peng D.H."/>
            <person name="Ahmad S."/>
            <person name="Lan S."/>
            <person name="Zhang J.S."/>
            <person name="Tsai W.C."/>
            <person name="Van de Peer Y."/>
            <person name="Liu Z.J."/>
        </authorList>
    </citation>
    <scope>NUCLEOTIDE SEQUENCE</scope>
    <source>
        <strain evidence="3">CP</strain>
    </source>
</reference>
<feature type="transmembrane region" description="Helical" evidence="2">
    <location>
        <begin position="167"/>
        <end position="186"/>
    </location>
</feature>
<keyword evidence="2" id="KW-1133">Transmembrane helix</keyword>
<dbReference type="PANTHER" id="PTHR11206">
    <property type="entry name" value="MULTIDRUG RESISTANCE PROTEIN"/>
    <property type="match status" value="1"/>
</dbReference>
<proteinExistence type="inferred from homology"/>
<comment type="caution">
    <text evidence="3">The sequence shown here is derived from an EMBL/GenBank/DDBJ whole genome shotgun (WGS) entry which is preliminary data.</text>
</comment>
<sequence length="218" mass="23696">MAMAWISAAALVLHLFLSWLCIVKLGLEYWTLMVVILLAGLLKKPEIAVDAATICMNVEGWCFMIPIGFLAAISVRVSNELGAGHPRAAKFSVVVVVTMSVIIQTTFAFIIMLTRKNFPAIFTDRVAVGAGWQATVAYINIGCYYLVGLTSAVLMGLKFDLGLEGIWGGVLLGMLLQTIILLIITLRTDWNREAALSKERIQTWGGSLSIASVDSSRT</sequence>
<keyword evidence="2" id="KW-0812">Transmembrane</keyword>
<dbReference type="InterPro" id="IPR002528">
    <property type="entry name" value="MATE_fam"/>
</dbReference>
<dbReference type="Proteomes" id="UP001180020">
    <property type="component" value="Unassembled WGS sequence"/>
</dbReference>
<organism evidence="3 4">
    <name type="scientific">Acorus calamus</name>
    <name type="common">Sweet flag</name>
    <dbReference type="NCBI Taxonomy" id="4465"/>
    <lineage>
        <taxon>Eukaryota</taxon>
        <taxon>Viridiplantae</taxon>
        <taxon>Streptophyta</taxon>
        <taxon>Embryophyta</taxon>
        <taxon>Tracheophyta</taxon>
        <taxon>Spermatophyta</taxon>
        <taxon>Magnoliopsida</taxon>
        <taxon>Liliopsida</taxon>
        <taxon>Acoraceae</taxon>
        <taxon>Acorus</taxon>
    </lineage>
</organism>